<feature type="transmembrane region" description="Helical" evidence="1">
    <location>
        <begin position="73"/>
        <end position="91"/>
    </location>
</feature>
<organism evidence="2 3">
    <name type="scientific">Streptomyces filipinensis</name>
    <dbReference type="NCBI Taxonomy" id="66887"/>
    <lineage>
        <taxon>Bacteria</taxon>
        <taxon>Bacillati</taxon>
        <taxon>Actinomycetota</taxon>
        <taxon>Actinomycetes</taxon>
        <taxon>Kitasatosporales</taxon>
        <taxon>Streptomycetaceae</taxon>
        <taxon>Streptomyces</taxon>
    </lineage>
</organism>
<keyword evidence="3" id="KW-1185">Reference proteome</keyword>
<name>A0A918M876_9ACTN</name>
<evidence type="ECO:0000256" key="1">
    <source>
        <dbReference type="SAM" id="Phobius"/>
    </source>
</evidence>
<dbReference type="EMBL" id="BMTD01000001">
    <property type="protein sequence ID" value="GGU77691.1"/>
    <property type="molecule type" value="Genomic_DNA"/>
</dbReference>
<keyword evidence="1" id="KW-1133">Transmembrane helix</keyword>
<accession>A0A918M876</accession>
<gene>
    <name evidence="2" type="ORF">GCM10010260_07600</name>
</gene>
<proteinExistence type="predicted"/>
<evidence type="ECO:0000313" key="2">
    <source>
        <dbReference type="EMBL" id="GGU77691.1"/>
    </source>
</evidence>
<keyword evidence="1" id="KW-0472">Membrane</keyword>
<dbReference type="Proteomes" id="UP000618795">
    <property type="component" value="Unassembled WGS sequence"/>
</dbReference>
<dbReference type="RefSeq" id="WP_229853960.1">
    <property type="nucleotide sequence ID" value="NZ_BMTD01000001.1"/>
</dbReference>
<comment type="caution">
    <text evidence="2">The sequence shown here is derived from an EMBL/GenBank/DDBJ whole genome shotgun (WGS) entry which is preliminary data.</text>
</comment>
<protein>
    <submittedName>
        <fullName evidence="2">Uncharacterized protein</fullName>
    </submittedName>
</protein>
<reference evidence="2" key="1">
    <citation type="journal article" date="2014" name="Int. J. Syst. Evol. Microbiol.">
        <title>Complete genome sequence of Corynebacterium casei LMG S-19264T (=DSM 44701T), isolated from a smear-ripened cheese.</title>
        <authorList>
            <consortium name="US DOE Joint Genome Institute (JGI-PGF)"/>
            <person name="Walter F."/>
            <person name="Albersmeier A."/>
            <person name="Kalinowski J."/>
            <person name="Ruckert C."/>
        </authorList>
    </citation>
    <scope>NUCLEOTIDE SEQUENCE</scope>
    <source>
        <strain evidence="2">JCM 4369</strain>
    </source>
</reference>
<keyword evidence="1" id="KW-0812">Transmembrane</keyword>
<reference evidence="2" key="2">
    <citation type="submission" date="2020-09" db="EMBL/GenBank/DDBJ databases">
        <authorList>
            <person name="Sun Q."/>
            <person name="Ohkuma M."/>
        </authorList>
    </citation>
    <scope>NUCLEOTIDE SEQUENCE</scope>
    <source>
        <strain evidence="2">JCM 4369</strain>
    </source>
</reference>
<dbReference type="AlphaFoldDB" id="A0A918M876"/>
<feature type="transmembrane region" description="Helical" evidence="1">
    <location>
        <begin position="45"/>
        <end position="64"/>
    </location>
</feature>
<evidence type="ECO:0000313" key="3">
    <source>
        <dbReference type="Proteomes" id="UP000618795"/>
    </source>
</evidence>
<sequence length="189" mass="20392">MLRTAGRLARHEARLFAGLVLWLARRTEGTAGGRAFGYTRGQGATMAGLAFVCVVETVGVSVMLRDMPTAHDVLLVLDVYTVLFVIGLHAACVVRPHVLTDKALRVRYGAHVDLWIPLDAIAAVRRRTRMTHEPADGVLDLAVGSQTSVELELTAPVAHRSFLGGSRQVSTVRLHADDPGGLVRALTPR</sequence>